<feature type="compositionally biased region" description="Basic and acidic residues" evidence="1">
    <location>
        <begin position="212"/>
        <end position="223"/>
    </location>
</feature>
<protein>
    <submittedName>
        <fullName evidence="2">Uncharacterized protein</fullName>
    </submittedName>
</protein>
<dbReference type="Proteomes" id="UP000183487">
    <property type="component" value="Unassembled WGS sequence"/>
</dbReference>
<keyword evidence="3" id="KW-1185">Reference proteome</keyword>
<feature type="compositionally biased region" description="Low complexity" evidence="1">
    <location>
        <begin position="183"/>
        <end position="202"/>
    </location>
</feature>
<sequence>MRSRSPLSDPARRGRQVANEISSTIVAVKSASERGRAESIRDVVDAYRRLYGSVQRFVLMLTGDQLNFAAVGTTGSHSLNQLLSILADHAKAASFARLRDLKAAIEDARSAEQLRDAIFSDASSNDVSALRKVVTELERLDATFVGLCVGHVLEQHARADSSDAAAGAARLTLARARRRATATATNAAGKLPGASVSASAGVEATARPRKARTVEPELARLPD</sequence>
<feature type="region of interest" description="Disordered" evidence="1">
    <location>
        <begin position="183"/>
        <end position="223"/>
    </location>
</feature>
<name>A0A1H1I275_9BURK</name>
<organism evidence="2 3">
    <name type="scientific">Paraburkholderia fungorum</name>
    <dbReference type="NCBI Taxonomy" id="134537"/>
    <lineage>
        <taxon>Bacteria</taxon>
        <taxon>Pseudomonadati</taxon>
        <taxon>Pseudomonadota</taxon>
        <taxon>Betaproteobacteria</taxon>
        <taxon>Burkholderiales</taxon>
        <taxon>Burkholderiaceae</taxon>
        <taxon>Paraburkholderia</taxon>
    </lineage>
</organism>
<evidence type="ECO:0000313" key="3">
    <source>
        <dbReference type="Proteomes" id="UP000183487"/>
    </source>
</evidence>
<proteinExistence type="predicted"/>
<gene>
    <name evidence="2" type="ORF">SAMN05443245_4566</name>
</gene>
<reference evidence="3" key="1">
    <citation type="submission" date="2016-10" db="EMBL/GenBank/DDBJ databases">
        <authorList>
            <person name="Varghese N."/>
        </authorList>
    </citation>
    <scope>NUCLEOTIDE SEQUENCE [LARGE SCALE GENOMIC DNA]</scope>
    <source>
        <strain evidence="3">GAS106B</strain>
    </source>
</reference>
<accession>A0A1H1I275</accession>
<dbReference type="OrthoDB" id="9008260at2"/>
<dbReference type="EMBL" id="FNKP01000002">
    <property type="protein sequence ID" value="SDR31797.1"/>
    <property type="molecule type" value="Genomic_DNA"/>
</dbReference>
<evidence type="ECO:0000256" key="1">
    <source>
        <dbReference type="SAM" id="MobiDB-lite"/>
    </source>
</evidence>
<evidence type="ECO:0000313" key="2">
    <source>
        <dbReference type="EMBL" id="SDR31797.1"/>
    </source>
</evidence>
<dbReference type="AlphaFoldDB" id="A0A1H1I275"/>